<organism evidence="1 2">
    <name type="scientific">Artemisia annua</name>
    <name type="common">Sweet wormwood</name>
    <dbReference type="NCBI Taxonomy" id="35608"/>
    <lineage>
        <taxon>Eukaryota</taxon>
        <taxon>Viridiplantae</taxon>
        <taxon>Streptophyta</taxon>
        <taxon>Embryophyta</taxon>
        <taxon>Tracheophyta</taxon>
        <taxon>Spermatophyta</taxon>
        <taxon>Magnoliopsida</taxon>
        <taxon>eudicotyledons</taxon>
        <taxon>Gunneridae</taxon>
        <taxon>Pentapetalae</taxon>
        <taxon>asterids</taxon>
        <taxon>campanulids</taxon>
        <taxon>Asterales</taxon>
        <taxon>Asteraceae</taxon>
        <taxon>Asteroideae</taxon>
        <taxon>Anthemideae</taxon>
        <taxon>Artemisiinae</taxon>
        <taxon>Artemisia</taxon>
    </lineage>
</organism>
<accession>A0A2U1LWZ5</accession>
<dbReference type="AlphaFoldDB" id="A0A2U1LWZ5"/>
<protein>
    <submittedName>
        <fullName evidence="1">SBP-like protein</fullName>
    </submittedName>
</protein>
<proteinExistence type="predicted"/>
<name>A0A2U1LWZ5_ARTAN</name>
<evidence type="ECO:0000313" key="1">
    <source>
        <dbReference type="EMBL" id="PWA53522.1"/>
    </source>
</evidence>
<keyword evidence="2" id="KW-1185">Reference proteome</keyword>
<dbReference type="EMBL" id="PKPP01007390">
    <property type="protein sequence ID" value="PWA53522.1"/>
    <property type="molecule type" value="Genomic_DNA"/>
</dbReference>
<reference evidence="1 2" key="1">
    <citation type="journal article" date="2018" name="Mol. Plant">
        <title>The genome of Artemisia annua provides insight into the evolution of Asteraceae family and artemisinin biosynthesis.</title>
        <authorList>
            <person name="Shen Q."/>
            <person name="Zhang L."/>
            <person name="Liao Z."/>
            <person name="Wang S."/>
            <person name="Yan T."/>
            <person name="Shi P."/>
            <person name="Liu M."/>
            <person name="Fu X."/>
            <person name="Pan Q."/>
            <person name="Wang Y."/>
            <person name="Lv Z."/>
            <person name="Lu X."/>
            <person name="Zhang F."/>
            <person name="Jiang W."/>
            <person name="Ma Y."/>
            <person name="Chen M."/>
            <person name="Hao X."/>
            <person name="Li L."/>
            <person name="Tang Y."/>
            <person name="Lv G."/>
            <person name="Zhou Y."/>
            <person name="Sun X."/>
            <person name="Brodelius P.E."/>
            <person name="Rose J.K.C."/>
            <person name="Tang K."/>
        </authorList>
    </citation>
    <scope>NUCLEOTIDE SEQUENCE [LARGE SCALE GENOMIC DNA]</scope>
    <source>
        <strain evidence="2">cv. Huhao1</strain>
        <tissue evidence="1">Leaf</tissue>
    </source>
</reference>
<comment type="caution">
    <text evidence="1">The sequence shown here is derived from an EMBL/GenBank/DDBJ whole genome shotgun (WGS) entry which is preliminary data.</text>
</comment>
<gene>
    <name evidence="1" type="ORF">CTI12_AA444240</name>
</gene>
<dbReference type="Proteomes" id="UP000245207">
    <property type="component" value="Unassembled WGS sequence"/>
</dbReference>
<evidence type="ECO:0000313" key="2">
    <source>
        <dbReference type="Proteomes" id="UP000245207"/>
    </source>
</evidence>
<sequence length="69" mass="7740">MRFNPAYSSFYGTESLDVLSHSIGVELSDVLNMPNLAHNRLVSSKGARTEIFDQGFFTLSFIVNMQQPL</sequence>
<dbReference type="OrthoDB" id="514967at2759"/>